<evidence type="ECO:0000256" key="5">
    <source>
        <dbReference type="ARBA" id="ARBA00023002"/>
    </source>
</evidence>
<keyword evidence="3" id="KW-0349">Heme</keyword>
<evidence type="ECO:0000256" key="6">
    <source>
        <dbReference type="ARBA" id="ARBA00023004"/>
    </source>
</evidence>
<evidence type="ECO:0000256" key="2">
    <source>
        <dbReference type="ARBA" id="ARBA00022559"/>
    </source>
</evidence>
<feature type="domain" description="Heme haloperoxidase family profile" evidence="8">
    <location>
        <begin position="30"/>
        <end position="239"/>
    </location>
</feature>
<keyword evidence="5" id="KW-0560">Oxidoreductase</keyword>
<dbReference type="EMBL" id="JAULSR010000002">
    <property type="protein sequence ID" value="KAK0630975.1"/>
    <property type="molecule type" value="Genomic_DNA"/>
</dbReference>
<evidence type="ECO:0000313" key="10">
    <source>
        <dbReference type="Proteomes" id="UP001174934"/>
    </source>
</evidence>
<evidence type="ECO:0000256" key="7">
    <source>
        <dbReference type="ARBA" id="ARBA00025795"/>
    </source>
</evidence>
<evidence type="ECO:0000259" key="8">
    <source>
        <dbReference type="PROSITE" id="PS51405"/>
    </source>
</evidence>
<dbReference type="GO" id="GO:0004601">
    <property type="term" value="F:peroxidase activity"/>
    <property type="evidence" value="ECO:0007669"/>
    <property type="project" value="UniProtKB-KW"/>
</dbReference>
<dbReference type="PANTHER" id="PTHR33577">
    <property type="entry name" value="STERIGMATOCYSTIN BIOSYNTHESIS PEROXIDASE STCC-RELATED"/>
    <property type="match status" value="1"/>
</dbReference>
<protein>
    <submittedName>
        <fullName evidence="9">Chloroperoxidase</fullName>
    </submittedName>
</protein>
<evidence type="ECO:0000256" key="3">
    <source>
        <dbReference type="ARBA" id="ARBA00022617"/>
    </source>
</evidence>
<keyword evidence="10" id="KW-1185">Reference proteome</keyword>
<dbReference type="PROSITE" id="PS51405">
    <property type="entry name" value="HEME_HALOPEROXIDASE"/>
    <property type="match status" value="1"/>
</dbReference>
<dbReference type="InterPro" id="IPR000028">
    <property type="entry name" value="Chloroperoxidase"/>
</dbReference>
<gene>
    <name evidence="9" type="ORF">B0T17DRAFT_637706</name>
</gene>
<dbReference type="GO" id="GO:0046872">
    <property type="term" value="F:metal ion binding"/>
    <property type="evidence" value="ECO:0007669"/>
    <property type="project" value="UniProtKB-KW"/>
</dbReference>
<keyword evidence="4" id="KW-0479">Metal-binding</keyword>
<evidence type="ECO:0000313" key="9">
    <source>
        <dbReference type="EMBL" id="KAK0630975.1"/>
    </source>
</evidence>
<sequence>MHLTLTGLFRGLLGFGSNEARRGKEVEKIKGEEDHAYVRGNIANRGPCPGLNALANQGYLPRDGKIISLPRVEAALMTALHMSAPLARTLAHQLQPLCHPDGTFDLVDMRQHNVIEHDVSFTRLDFRQGDNYTFQPGMFAAMLADAGDGPTTVKTLAKTYKRRQREEKESGAPGLGVRLYFVSLVQTVSFLHTAETGGKLGREVMRVFYEEERFPEVVMGNGEVRRLRGLVGMTLELVGWLWFGVGRG</sequence>
<comment type="similarity">
    <text evidence="7">Belongs to the chloroperoxidase family.</text>
</comment>
<proteinExistence type="inferred from homology"/>
<evidence type="ECO:0000256" key="4">
    <source>
        <dbReference type="ARBA" id="ARBA00022723"/>
    </source>
</evidence>
<keyword evidence="6" id="KW-0408">Iron</keyword>
<comment type="cofactor">
    <cofactor evidence="1">
        <name>heme b</name>
        <dbReference type="ChEBI" id="CHEBI:60344"/>
    </cofactor>
</comment>
<dbReference type="Proteomes" id="UP001174934">
    <property type="component" value="Unassembled WGS sequence"/>
</dbReference>
<dbReference type="PANTHER" id="PTHR33577:SF9">
    <property type="entry name" value="PEROXIDASE STCC"/>
    <property type="match status" value="1"/>
</dbReference>
<accession>A0AA39XD13</accession>
<dbReference type="AlphaFoldDB" id="A0AA39XD13"/>
<dbReference type="Pfam" id="PF01328">
    <property type="entry name" value="Peroxidase_2"/>
    <property type="match status" value="1"/>
</dbReference>
<dbReference type="Gene3D" id="1.10.489.10">
    <property type="entry name" value="Chloroperoxidase-like"/>
    <property type="match status" value="1"/>
</dbReference>
<evidence type="ECO:0000256" key="1">
    <source>
        <dbReference type="ARBA" id="ARBA00001970"/>
    </source>
</evidence>
<name>A0AA39XD13_9PEZI</name>
<dbReference type="SUPFAM" id="SSF47571">
    <property type="entry name" value="Cloroperoxidase"/>
    <property type="match status" value="1"/>
</dbReference>
<keyword evidence="2" id="KW-0575">Peroxidase</keyword>
<reference evidence="9" key="1">
    <citation type="submission" date="2023-06" db="EMBL/GenBank/DDBJ databases">
        <title>Genome-scale phylogeny and comparative genomics of the fungal order Sordariales.</title>
        <authorList>
            <consortium name="Lawrence Berkeley National Laboratory"/>
            <person name="Hensen N."/>
            <person name="Bonometti L."/>
            <person name="Westerberg I."/>
            <person name="Brannstrom I.O."/>
            <person name="Guillou S."/>
            <person name="Cros-Aarteil S."/>
            <person name="Calhoun S."/>
            <person name="Haridas S."/>
            <person name="Kuo A."/>
            <person name="Mondo S."/>
            <person name="Pangilinan J."/>
            <person name="Riley R."/>
            <person name="LaButti K."/>
            <person name="Andreopoulos B."/>
            <person name="Lipzen A."/>
            <person name="Chen C."/>
            <person name="Yanf M."/>
            <person name="Daum C."/>
            <person name="Ng V."/>
            <person name="Clum A."/>
            <person name="Steindorff A."/>
            <person name="Ohm R."/>
            <person name="Martin F."/>
            <person name="Silar P."/>
            <person name="Natvig D."/>
            <person name="Lalanne C."/>
            <person name="Gautier V."/>
            <person name="Ament-velasquez S.L."/>
            <person name="Kruys A."/>
            <person name="Hutchinson M.I."/>
            <person name="Powell A.J."/>
            <person name="Barry K."/>
            <person name="Miller A.N."/>
            <person name="Grigoriev I.V."/>
            <person name="Debuchy R."/>
            <person name="Gladieux P."/>
            <person name="Thoren M.H."/>
            <person name="Johannesson H."/>
        </authorList>
    </citation>
    <scope>NUCLEOTIDE SEQUENCE</scope>
    <source>
        <strain evidence="9">SMH3391-2</strain>
    </source>
</reference>
<comment type="caution">
    <text evidence="9">The sequence shown here is derived from an EMBL/GenBank/DDBJ whole genome shotgun (WGS) entry which is preliminary data.</text>
</comment>
<organism evidence="9 10">
    <name type="scientific">Bombardia bombarda</name>
    <dbReference type="NCBI Taxonomy" id="252184"/>
    <lineage>
        <taxon>Eukaryota</taxon>
        <taxon>Fungi</taxon>
        <taxon>Dikarya</taxon>
        <taxon>Ascomycota</taxon>
        <taxon>Pezizomycotina</taxon>
        <taxon>Sordariomycetes</taxon>
        <taxon>Sordariomycetidae</taxon>
        <taxon>Sordariales</taxon>
        <taxon>Lasiosphaeriaceae</taxon>
        <taxon>Bombardia</taxon>
    </lineage>
</organism>
<dbReference type="InterPro" id="IPR036851">
    <property type="entry name" value="Chloroperoxidase-like_sf"/>
</dbReference>